<evidence type="ECO:0000256" key="1">
    <source>
        <dbReference type="SAM" id="SignalP"/>
    </source>
</evidence>
<dbReference type="Proteomes" id="UP000646827">
    <property type="component" value="Unassembled WGS sequence"/>
</dbReference>
<feature type="signal peptide" evidence="1">
    <location>
        <begin position="1"/>
        <end position="25"/>
    </location>
</feature>
<accession>A0A8H7SBZ0</accession>
<dbReference type="EMBL" id="JAEPRB010000025">
    <property type="protein sequence ID" value="KAG2225708.1"/>
    <property type="molecule type" value="Genomic_DNA"/>
</dbReference>
<evidence type="ECO:0000313" key="3">
    <source>
        <dbReference type="Proteomes" id="UP000646827"/>
    </source>
</evidence>
<evidence type="ECO:0000313" key="2">
    <source>
        <dbReference type="EMBL" id="KAG2225708.1"/>
    </source>
</evidence>
<sequence length="131" mass="14596">MKLIVGHNLLLFTIFLLILVVGSLGDQQLTKKSNKVSSSSKRDVQPAQAPDVLWGAYQTLYNQYLSRYLSDWQERLRQQPSPLPLPLPLPILPPPFYQLPPGTPLPPLPPLPPGLPLPPLPPLPPFPPFPF</sequence>
<feature type="chain" id="PRO_5034401823" evidence="1">
    <location>
        <begin position="26"/>
        <end position="131"/>
    </location>
</feature>
<comment type="caution">
    <text evidence="2">The sequence shown here is derived from an EMBL/GenBank/DDBJ whole genome shotgun (WGS) entry which is preliminary data.</text>
</comment>
<dbReference type="OrthoDB" id="10492621at2759"/>
<keyword evidence="3" id="KW-1185">Reference proteome</keyword>
<proteinExistence type="predicted"/>
<keyword evidence="1" id="KW-0732">Signal</keyword>
<name>A0A8H7SBZ0_9FUNG</name>
<gene>
    <name evidence="2" type="ORF">INT45_012180</name>
</gene>
<organism evidence="2 3">
    <name type="scientific">Circinella minor</name>
    <dbReference type="NCBI Taxonomy" id="1195481"/>
    <lineage>
        <taxon>Eukaryota</taxon>
        <taxon>Fungi</taxon>
        <taxon>Fungi incertae sedis</taxon>
        <taxon>Mucoromycota</taxon>
        <taxon>Mucoromycotina</taxon>
        <taxon>Mucoromycetes</taxon>
        <taxon>Mucorales</taxon>
        <taxon>Lichtheimiaceae</taxon>
        <taxon>Circinella</taxon>
    </lineage>
</organism>
<dbReference type="AlphaFoldDB" id="A0A8H7SBZ0"/>
<reference evidence="2 3" key="1">
    <citation type="submission" date="2020-12" db="EMBL/GenBank/DDBJ databases">
        <title>Metabolic potential, ecology and presence of endohyphal bacteria is reflected in genomic diversity of Mucoromycotina.</title>
        <authorList>
            <person name="Muszewska A."/>
            <person name="Okrasinska A."/>
            <person name="Steczkiewicz K."/>
            <person name="Drgas O."/>
            <person name="Orlowska M."/>
            <person name="Perlinska-Lenart U."/>
            <person name="Aleksandrzak-Piekarczyk T."/>
            <person name="Szatraj K."/>
            <person name="Zielenkiewicz U."/>
            <person name="Pilsyk S."/>
            <person name="Malc E."/>
            <person name="Mieczkowski P."/>
            <person name="Kruszewska J.S."/>
            <person name="Biernat P."/>
            <person name="Pawlowska J."/>
        </authorList>
    </citation>
    <scope>NUCLEOTIDE SEQUENCE [LARGE SCALE GENOMIC DNA]</scope>
    <source>
        <strain evidence="2 3">CBS 142.35</strain>
    </source>
</reference>
<protein>
    <submittedName>
        <fullName evidence="2">Uncharacterized protein</fullName>
    </submittedName>
</protein>